<dbReference type="SUPFAM" id="SSF52540">
    <property type="entry name" value="P-loop containing nucleoside triphosphate hydrolases"/>
    <property type="match status" value="1"/>
</dbReference>
<dbReference type="EMBL" id="BAAAPB010000001">
    <property type="protein sequence ID" value="GAA1947665.1"/>
    <property type="molecule type" value="Genomic_DNA"/>
</dbReference>
<dbReference type="Gene3D" id="3.40.50.300">
    <property type="entry name" value="P-loop containing nucleotide triphosphate hydrolases"/>
    <property type="match status" value="1"/>
</dbReference>
<dbReference type="PROSITE" id="PS00211">
    <property type="entry name" value="ABC_TRANSPORTER_1"/>
    <property type="match status" value="1"/>
</dbReference>
<evidence type="ECO:0000259" key="3">
    <source>
        <dbReference type="PROSITE" id="PS50893"/>
    </source>
</evidence>
<organism evidence="4 5">
    <name type="scientific">Nocardioides panacihumi</name>
    <dbReference type="NCBI Taxonomy" id="400774"/>
    <lineage>
        <taxon>Bacteria</taxon>
        <taxon>Bacillati</taxon>
        <taxon>Actinomycetota</taxon>
        <taxon>Actinomycetes</taxon>
        <taxon>Propionibacteriales</taxon>
        <taxon>Nocardioidaceae</taxon>
        <taxon>Nocardioides</taxon>
    </lineage>
</organism>
<comment type="caution">
    <text evidence="4">The sequence shown here is derived from an EMBL/GenBank/DDBJ whole genome shotgun (WGS) entry which is preliminary data.</text>
</comment>
<evidence type="ECO:0000256" key="2">
    <source>
        <dbReference type="ARBA" id="ARBA00022840"/>
    </source>
</evidence>
<dbReference type="InterPro" id="IPR003439">
    <property type="entry name" value="ABC_transporter-like_ATP-bd"/>
</dbReference>
<dbReference type="InterPro" id="IPR050107">
    <property type="entry name" value="ABC_carbohydrate_import_ATPase"/>
</dbReference>
<evidence type="ECO:0000313" key="5">
    <source>
        <dbReference type="Proteomes" id="UP001500571"/>
    </source>
</evidence>
<keyword evidence="5" id="KW-1185">Reference proteome</keyword>
<dbReference type="PANTHER" id="PTHR43790">
    <property type="entry name" value="CARBOHYDRATE TRANSPORT ATP-BINDING PROTEIN MG119-RELATED"/>
    <property type="match status" value="1"/>
</dbReference>
<sequence length="281" mass="29927">MSHMAASGTPGLATPALELAGIEMHYGFVRALDGIDIHVMPGEVVGLLGDNGAGKSTLLKVMSGAHKPSHGTIRVRGEEHTFHAPSDAAEAGIQMVYQDLSLVEPQDIAINLNLGQEQLRKGPLGWIGFVDRKAMRRSSERELDRLGVRTAPMTRPVEMLSGGQRQVVALARSAIRVTGPEDGAAQGILLLDEPTAALGYEQTKNVEGLIRRMADQGIAIVVVTHDLPLCYEVADRLVILNRGKKVADLPVAGADRDHVVGWITGSRASMFEAPRAAGTVA</sequence>
<dbReference type="InterPro" id="IPR027417">
    <property type="entry name" value="P-loop_NTPase"/>
</dbReference>
<dbReference type="InterPro" id="IPR017871">
    <property type="entry name" value="ABC_transporter-like_CS"/>
</dbReference>
<dbReference type="RefSeq" id="WP_344041781.1">
    <property type="nucleotide sequence ID" value="NZ_BAAAPB010000001.1"/>
</dbReference>
<gene>
    <name evidence="4" type="ORF">GCM10009798_03480</name>
</gene>
<evidence type="ECO:0000256" key="1">
    <source>
        <dbReference type="ARBA" id="ARBA00022741"/>
    </source>
</evidence>
<name>A0ABP5BMY1_9ACTN</name>
<feature type="domain" description="ABC transporter" evidence="3">
    <location>
        <begin position="17"/>
        <end position="267"/>
    </location>
</feature>
<protein>
    <submittedName>
        <fullName evidence="4">ATP-binding cassette domain-containing protein</fullName>
    </submittedName>
</protein>
<dbReference type="PANTHER" id="PTHR43790:SF8">
    <property type="entry name" value="SUGAR ABC TRANSPORTER ATP-BINDING PROTEIN"/>
    <property type="match status" value="1"/>
</dbReference>
<dbReference type="Pfam" id="PF00005">
    <property type="entry name" value="ABC_tran"/>
    <property type="match status" value="1"/>
</dbReference>
<dbReference type="CDD" id="cd03216">
    <property type="entry name" value="ABC_Carb_Monos_I"/>
    <property type="match status" value="1"/>
</dbReference>
<proteinExistence type="predicted"/>
<keyword evidence="1" id="KW-0547">Nucleotide-binding</keyword>
<dbReference type="Proteomes" id="UP001500571">
    <property type="component" value="Unassembled WGS sequence"/>
</dbReference>
<keyword evidence="2 4" id="KW-0067">ATP-binding</keyword>
<dbReference type="GO" id="GO:0005524">
    <property type="term" value="F:ATP binding"/>
    <property type="evidence" value="ECO:0007669"/>
    <property type="project" value="UniProtKB-KW"/>
</dbReference>
<reference evidence="5" key="1">
    <citation type="journal article" date="2019" name="Int. J. Syst. Evol. Microbiol.">
        <title>The Global Catalogue of Microorganisms (GCM) 10K type strain sequencing project: providing services to taxonomists for standard genome sequencing and annotation.</title>
        <authorList>
            <consortium name="The Broad Institute Genomics Platform"/>
            <consortium name="The Broad Institute Genome Sequencing Center for Infectious Disease"/>
            <person name="Wu L."/>
            <person name="Ma J."/>
        </authorList>
    </citation>
    <scope>NUCLEOTIDE SEQUENCE [LARGE SCALE GENOMIC DNA]</scope>
    <source>
        <strain evidence="5">JCM 15309</strain>
    </source>
</reference>
<accession>A0ABP5BMY1</accession>
<dbReference type="PROSITE" id="PS50893">
    <property type="entry name" value="ABC_TRANSPORTER_2"/>
    <property type="match status" value="1"/>
</dbReference>
<dbReference type="InterPro" id="IPR003593">
    <property type="entry name" value="AAA+_ATPase"/>
</dbReference>
<dbReference type="SMART" id="SM00382">
    <property type="entry name" value="AAA"/>
    <property type="match status" value="1"/>
</dbReference>
<evidence type="ECO:0000313" key="4">
    <source>
        <dbReference type="EMBL" id="GAA1947665.1"/>
    </source>
</evidence>